<keyword evidence="2" id="KW-0677">Repeat</keyword>
<evidence type="ECO:0000256" key="2">
    <source>
        <dbReference type="ARBA" id="ARBA00022737"/>
    </source>
</evidence>
<keyword evidence="4" id="KW-0813">Transport</keyword>
<evidence type="ECO:0000259" key="6">
    <source>
        <dbReference type="PROSITE" id="PS01186"/>
    </source>
</evidence>
<dbReference type="GO" id="GO:0016020">
    <property type="term" value="C:membrane"/>
    <property type="evidence" value="ECO:0007669"/>
    <property type="project" value="InterPro"/>
</dbReference>
<dbReference type="PROSITE" id="PS01186">
    <property type="entry name" value="EGF_2"/>
    <property type="match status" value="3"/>
</dbReference>
<feature type="chain" id="PRO_5012148672" evidence="5">
    <location>
        <begin position="26"/>
        <end position="1393"/>
    </location>
</feature>
<dbReference type="InterPro" id="IPR051171">
    <property type="entry name" value="CaCA"/>
</dbReference>
<evidence type="ECO:0000256" key="3">
    <source>
        <dbReference type="ARBA" id="ARBA00022837"/>
    </source>
</evidence>
<dbReference type="Proteomes" id="UP000242188">
    <property type="component" value="Unassembled WGS sequence"/>
</dbReference>
<keyword evidence="3" id="KW-0106">Calcium</keyword>
<evidence type="ECO:0000256" key="1">
    <source>
        <dbReference type="ARBA" id="ARBA00022729"/>
    </source>
</evidence>
<dbReference type="InterPro" id="IPR038081">
    <property type="entry name" value="CalX-like_sf"/>
</dbReference>
<name>A0A210PF87_MIZYE</name>
<comment type="caution">
    <text evidence="7">The sequence shown here is derived from an EMBL/GenBank/DDBJ whole genome shotgun (WGS) entry which is preliminary data.</text>
</comment>
<organism evidence="7 8">
    <name type="scientific">Mizuhopecten yessoensis</name>
    <name type="common">Japanese scallop</name>
    <name type="synonym">Patinopecten yessoensis</name>
    <dbReference type="NCBI Taxonomy" id="6573"/>
    <lineage>
        <taxon>Eukaryota</taxon>
        <taxon>Metazoa</taxon>
        <taxon>Spiralia</taxon>
        <taxon>Lophotrochozoa</taxon>
        <taxon>Mollusca</taxon>
        <taxon>Bivalvia</taxon>
        <taxon>Autobranchia</taxon>
        <taxon>Pteriomorphia</taxon>
        <taxon>Pectinida</taxon>
        <taxon>Pectinoidea</taxon>
        <taxon>Pectinidae</taxon>
        <taxon>Mizuhopecten</taxon>
    </lineage>
</organism>
<dbReference type="PANTHER" id="PTHR11878:SF65">
    <property type="entry name" value="NA_CA-EXCHANGE PROTEIN, ISOFORM G"/>
    <property type="match status" value="1"/>
</dbReference>
<dbReference type="Pfam" id="PF03160">
    <property type="entry name" value="Calx-beta"/>
    <property type="match status" value="5"/>
</dbReference>
<dbReference type="SUPFAM" id="SSF57184">
    <property type="entry name" value="Growth factor receptor domain"/>
    <property type="match status" value="1"/>
</dbReference>
<dbReference type="GO" id="GO:0030001">
    <property type="term" value="P:metal ion transport"/>
    <property type="evidence" value="ECO:0007669"/>
    <property type="project" value="TreeGrafter"/>
</dbReference>
<dbReference type="InterPro" id="IPR000742">
    <property type="entry name" value="EGF"/>
</dbReference>
<dbReference type="Gene3D" id="2.60.40.2030">
    <property type="match status" value="5"/>
</dbReference>
<dbReference type="SMART" id="SM00237">
    <property type="entry name" value="Calx_beta"/>
    <property type="match status" value="5"/>
</dbReference>
<dbReference type="OrthoDB" id="6129273at2759"/>
<dbReference type="GO" id="GO:0007154">
    <property type="term" value="P:cell communication"/>
    <property type="evidence" value="ECO:0007669"/>
    <property type="project" value="InterPro"/>
</dbReference>
<sequence length="1393" mass="148708">MAHLLRTIGLLFVIYAVILVAPSCAKRNRKGRKSKEGYVPPKKVPVPPTVVHVPPKEVPVPPKKVPVPPTVVYVPPKEVPVPPKVVYVPPKEVPVPPKEVYVPPKGGDYAPSTGGDYAPPAGDDYAPPKGGDYVPAKKCCENAVLTNGRCVCKPNYYGSSTHPCVQPCWDKCGINTRCDVNTFKCYCKDGFIGDPSKGCHVPCHGKCVENASCNPDTDKCECNEGLVGDGTVRCFEPSKIVFAKETYTVSESVSTLTVEVLRQGGTIGVVAVTFKATDGTAIHGADFFNSHGTIVFGEGVSTQYITIYIVDDSIYEQSETCDLTLVSVSVGGEIGEPSTTTITITDNDDACGGKCGPHSHCDVPIQQCHCDKGYVEDPYHGGCTLPCGGRCCTNAYCNTKDNRCYCNEGYYGTPTVNCYQPCKGACKANAICGKDNKCYCKTGFYGNPYEGCYPPCRGLCGTNARCDISTQTCVCNGGFFGNPLEHCDKAAVIGIAQATYSVNENAGFVVITVTRTGSTFGTIFASWKTSDITATHGNDYGGGEGVIRFVDGEESTTIRIFIVNDKIYETDETFSVSLTHVSVGGVLGIHIQTVVTIVDDDEPCGGPCPPNTHCDEKTQTCVCNKGYISDHYGGCQLPCGGRCCTNAHCDYHDNTCKCNTGYIGIPTVACNLPCKGACKANAYCASNRCVCKTGYYGNPYEGCYLPCRNLCKGNAVCDLSTHTCRCIQGYWGDPLKGCTKPGSFVFAQTTYTVQENVGIVSITVNRVGSSFGAVKVTWATKDGSAVHGNDFVNTAGAIWFASGEVSRTISIFIISDNIFEKEESFTVSLTSISIGTLTTSTVATIIIKDDDPSCGGPCPAHSHCDVVSQKCVCDHGYHLDANYGGCILPCGGRCCANAYCDAHYNQCKCNTGFIGIGTIGCYKPCKGACKLNAYCGKDNRCCCKPGFYGDPYDGCTEACKGLCKENTRCDIPTQTCQCLPGFYGDPLMGCGKPGQFVFAKSSYSVTEGAGSVTVTVNRIGSSSGGVAVTWATTDISATSLVDYFNTQGVLFFADGVITKTITFTIYADKVYEVDEQFQVTLLSVVPAGGLGSLTITTVTIINDDAACGGPCPVNSYCDKISQKCICNKGYILFHGSCVIPCGGKCCANAYCSHKDNQCHCNSGYIGTPTQKCYIPCNNACTDYAYCGKDNKCHCKTGYYGNPYSKCHLPCHDLCKKYSKCDLVTQQCVCLPGYFGNPKEECHGASVFVLVQSSYAVSESITQVVIQVKRTGSSSGSVKVTWTATDLTAIHGQDYANSGGILYFNDGDVFKTITIHILNDEKFEADEQFAVTLTHVTAGGVLGVLRKATVTIENDDKRCGGKCVFNAHCDEASDKCICNKGLVGDGTVKCDRKY</sequence>
<accession>A0A210PF87</accession>
<reference evidence="7 8" key="1">
    <citation type="journal article" date="2017" name="Nat. Ecol. Evol.">
        <title>Scallop genome provides insights into evolution of bilaterian karyotype and development.</title>
        <authorList>
            <person name="Wang S."/>
            <person name="Zhang J."/>
            <person name="Jiao W."/>
            <person name="Li J."/>
            <person name="Xun X."/>
            <person name="Sun Y."/>
            <person name="Guo X."/>
            <person name="Huan P."/>
            <person name="Dong B."/>
            <person name="Zhang L."/>
            <person name="Hu X."/>
            <person name="Sun X."/>
            <person name="Wang J."/>
            <person name="Zhao C."/>
            <person name="Wang Y."/>
            <person name="Wang D."/>
            <person name="Huang X."/>
            <person name="Wang R."/>
            <person name="Lv J."/>
            <person name="Li Y."/>
            <person name="Zhang Z."/>
            <person name="Liu B."/>
            <person name="Lu W."/>
            <person name="Hui Y."/>
            <person name="Liang J."/>
            <person name="Zhou Z."/>
            <person name="Hou R."/>
            <person name="Li X."/>
            <person name="Liu Y."/>
            <person name="Li H."/>
            <person name="Ning X."/>
            <person name="Lin Y."/>
            <person name="Zhao L."/>
            <person name="Xing Q."/>
            <person name="Dou J."/>
            <person name="Li Y."/>
            <person name="Mao J."/>
            <person name="Guo H."/>
            <person name="Dou H."/>
            <person name="Li T."/>
            <person name="Mu C."/>
            <person name="Jiang W."/>
            <person name="Fu Q."/>
            <person name="Fu X."/>
            <person name="Miao Y."/>
            <person name="Liu J."/>
            <person name="Yu Q."/>
            <person name="Li R."/>
            <person name="Liao H."/>
            <person name="Li X."/>
            <person name="Kong Y."/>
            <person name="Jiang Z."/>
            <person name="Chourrout D."/>
            <person name="Li R."/>
            <person name="Bao Z."/>
        </authorList>
    </citation>
    <scope>NUCLEOTIDE SEQUENCE [LARGE SCALE GENOMIC DNA]</scope>
    <source>
        <strain evidence="7 8">PY_sf001</strain>
    </source>
</reference>
<dbReference type="InterPro" id="IPR003644">
    <property type="entry name" value="Calx_beta"/>
</dbReference>
<dbReference type="PANTHER" id="PTHR11878">
    <property type="entry name" value="SODIUM/CALCIUM EXCHANGER"/>
    <property type="match status" value="1"/>
</dbReference>
<evidence type="ECO:0000256" key="5">
    <source>
        <dbReference type="SAM" id="SignalP"/>
    </source>
</evidence>
<dbReference type="InterPro" id="IPR009030">
    <property type="entry name" value="Growth_fac_rcpt_cys_sf"/>
</dbReference>
<dbReference type="STRING" id="6573.A0A210PF87"/>
<feature type="domain" description="EGF-like" evidence="6">
    <location>
        <begin position="621"/>
        <end position="635"/>
    </location>
</feature>
<feature type="signal peptide" evidence="5">
    <location>
        <begin position="1"/>
        <end position="25"/>
    </location>
</feature>
<feature type="domain" description="EGF-like" evidence="6">
    <location>
        <begin position="473"/>
        <end position="487"/>
    </location>
</feature>
<keyword evidence="4" id="KW-0406">Ion transport</keyword>
<keyword evidence="8" id="KW-1185">Reference proteome</keyword>
<proteinExistence type="predicted"/>
<dbReference type="EMBL" id="NEDP02076740">
    <property type="protein sequence ID" value="OWF35121.1"/>
    <property type="molecule type" value="Genomic_DNA"/>
</dbReference>
<dbReference type="SUPFAM" id="SSF141072">
    <property type="entry name" value="CalX-like"/>
    <property type="match status" value="5"/>
</dbReference>
<evidence type="ECO:0000313" key="8">
    <source>
        <dbReference type="Proteomes" id="UP000242188"/>
    </source>
</evidence>
<feature type="domain" description="EGF-like" evidence="6">
    <location>
        <begin position="724"/>
        <end position="738"/>
    </location>
</feature>
<dbReference type="SMART" id="SM00181">
    <property type="entry name" value="EGF"/>
    <property type="match status" value="17"/>
</dbReference>
<evidence type="ECO:0000256" key="4">
    <source>
        <dbReference type="ARBA" id="ARBA00023065"/>
    </source>
</evidence>
<gene>
    <name evidence="7" type="ORF">KP79_PYT19113</name>
</gene>
<evidence type="ECO:0000313" key="7">
    <source>
        <dbReference type="EMBL" id="OWF35121.1"/>
    </source>
</evidence>
<keyword evidence="1 5" id="KW-0732">Signal</keyword>
<protein>
    <submittedName>
        <fullName evidence="7">Sodium/calcium exchanger 1</fullName>
    </submittedName>
</protein>